<keyword evidence="3 5" id="KW-0378">Hydrolase</keyword>
<evidence type="ECO:0000256" key="6">
    <source>
        <dbReference type="SAM" id="MobiDB-lite"/>
    </source>
</evidence>
<organism evidence="8 9">
    <name type="scientific">Frankliniella occidentalis</name>
    <name type="common">Western flower thrips</name>
    <name type="synonym">Euthrips occidentalis</name>
    <dbReference type="NCBI Taxonomy" id="133901"/>
    <lineage>
        <taxon>Eukaryota</taxon>
        <taxon>Metazoa</taxon>
        <taxon>Ecdysozoa</taxon>
        <taxon>Arthropoda</taxon>
        <taxon>Hexapoda</taxon>
        <taxon>Insecta</taxon>
        <taxon>Pterygota</taxon>
        <taxon>Neoptera</taxon>
        <taxon>Paraneoptera</taxon>
        <taxon>Thysanoptera</taxon>
        <taxon>Terebrantia</taxon>
        <taxon>Thripoidea</taxon>
        <taxon>Thripidae</taxon>
        <taxon>Frankliniella</taxon>
    </lineage>
</organism>
<dbReference type="GeneID" id="113207938"/>
<dbReference type="PROSITE" id="PS00122">
    <property type="entry name" value="CARBOXYLESTERASE_B_1"/>
    <property type="match status" value="1"/>
</dbReference>
<evidence type="ECO:0000256" key="5">
    <source>
        <dbReference type="RuleBase" id="RU361235"/>
    </source>
</evidence>
<dbReference type="EC" id="3.1.1.-" evidence="5"/>
<dbReference type="Pfam" id="PF00135">
    <property type="entry name" value="COesterase"/>
    <property type="match status" value="1"/>
</dbReference>
<evidence type="ECO:0000313" key="8">
    <source>
        <dbReference type="Proteomes" id="UP000504606"/>
    </source>
</evidence>
<feature type="compositionally biased region" description="Basic and acidic residues" evidence="6">
    <location>
        <begin position="1"/>
        <end position="33"/>
    </location>
</feature>
<protein>
    <recommendedName>
        <fullName evidence="5">Carboxylic ester hydrolase</fullName>
        <ecNumber evidence="5">3.1.1.-</ecNumber>
    </recommendedName>
</protein>
<evidence type="ECO:0000256" key="3">
    <source>
        <dbReference type="ARBA" id="ARBA00022801"/>
    </source>
</evidence>
<dbReference type="PANTHER" id="PTHR11559">
    <property type="entry name" value="CARBOXYLESTERASE"/>
    <property type="match status" value="1"/>
</dbReference>
<feature type="domain" description="Carboxylesterase type B" evidence="7">
    <location>
        <begin position="75"/>
        <end position="651"/>
    </location>
</feature>
<dbReference type="InterPro" id="IPR002018">
    <property type="entry name" value="CarbesteraseB"/>
</dbReference>
<gene>
    <name evidence="9" type="primary">LOC113207938</name>
</gene>
<dbReference type="OrthoDB" id="6846267at2759"/>
<comment type="similarity">
    <text evidence="1 5">Belongs to the type-B carboxylesterase/lipase family.</text>
</comment>
<dbReference type="InterPro" id="IPR029058">
    <property type="entry name" value="AB_hydrolase_fold"/>
</dbReference>
<keyword evidence="4" id="KW-0325">Glycoprotein</keyword>
<reference evidence="9" key="1">
    <citation type="submission" date="2025-08" db="UniProtKB">
        <authorList>
            <consortium name="RefSeq"/>
        </authorList>
    </citation>
    <scope>IDENTIFICATION</scope>
    <source>
        <tissue evidence="9">Whole organism</tissue>
    </source>
</reference>
<evidence type="ECO:0000256" key="2">
    <source>
        <dbReference type="ARBA" id="ARBA00022487"/>
    </source>
</evidence>
<evidence type="ECO:0000256" key="1">
    <source>
        <dbReference type="ARBA" id="ARBA00005964"/>
    </source>
</evidence>
<dbReference type="GO" id="GO:0052689">
    <property type="term" value="F:carboxylic ester hydrolase activity"/>
    <property type="evidence" value="ECO:0007669"/>
    <property type="project" value="UniProtKB-KW"/>
</dbReference>
<dbReference type="InterPro" id="IPR050309">
    <property type="entry name" value="Type-B_Carboxylest/Lipase"/>
</dbReference>
<accession>A0A9C6X3J8</accession>
<dbReference type="RefSeq" id="XP_052128492.1">
    <property type="nucleotide sequence ID" value="XM_052272532.1"/>
</dbReference>
<dbReference type="InterPro" id="IPR019826">
    <property type="entry name" value="Carboxylesterase_B_AS"/>
</dbReference>
<evidence type="ECO:0000256" key="4">
    <source>
        <dbReference type="ARBA" id="ARBA00023180"/>
    </source>
</evidence>
<dbReference type="SUPFAM" id="SSF53474">
    <property type="entry name" value="alpha/beta-Hydrolases"/>
    <property type="match status" value="1"/>
</dbReference>
<dbReference type="Proteomes" id="UP000504606">
    <property type="component" value="Unplaced"/>
</dbReference>
<evidence type="ECO:0000259" key="7">
    <source>
        <dbReference type="Pfam" id="PF00135"/>
    </source>
</evidence>
<keyword evidence="8" id="KW-1185">Reference proteome</keyword>
<proteinExistence type="inferred from homology"/>
<dbReference type="AlphaFoldDB" id="A0A9C6X3J8"/>
<evidence type="ECO:0000313" key="9">
    <source>
        <dbReference type="RefSeq" id="XP_052128492.1"/>
    </source>
</evidence>
<feature type="region of interest" description="Disordered" evidence="6">
    <location>
        <begin position="1"/>
        <end position="45"/>
    </location>
</feature>
<dbReference type="Gene3D" id="3.40.50.1820">
    <property type="entry name" value="alpha/beta hydrolase"/>
    <property type="match status" value="1"/>
</dbReference>
<name>A0A9C6X3J8_FRAOC</name>
<sequence length="660" mass="72992">MTPPRVERDWGPPGDEIKMGSESKKRTPKRDNKSGGAGTVAQPSSSKWKTPLIMAALALGLYRATEYHNYWNSLSPVVEVQQGPVQGRSALTESGTEYFAFQGIPYAAPPVGPLRFQDPAPPASWAPEVRDARDDGPVCVQAPLKLPMGVPKNVSALDVVRFLGAVPALVRRAIKLTRQSEDCLHVNVFTTKVGGDGGSPLPVVVYFHGGAFVHGDNGVDVVGPQYMMEHGVVLVTAKYRLGPLGFLALGEAGKPLRVGNVGLKDAAAALRWVHDNIARFGGDPAKVTVMGQSAGGALAHYLTLMPSTKGLFHRVIAMSGTALHHWAYSTPQKALERTRHMVERLLRPEAAGGPHGPAAPDMEDPEDVLRFLREVDARHLAVMDNFGDGQVEGRWLMDEFPFQPTMDGTLLSAPPLELIRAGRFHQVPVMLGLTAQEGFFAFMSAPAKNKSVEEQMAMVEADFYCALPEYMREALPRGSDALRKAEAAVREFYFGKSKITQSSLDQFVDFYGMLMFEMDTHRAMTEVSAVSTEPVFAYNFTHSGRLNLFRRMVMFSFEDFEGVSHCDELNYLFHMDALPHIPLQSTDPEFQVRKNIITLFTNFVKTGHPTPTSSSVPTRWRQVTKREKPVMQIDVLNKIQDGYKPASFKLWSKFYQDLKI</sequence>
<keyword evidence="2" id="KW-0719">Serine esterase</keyword>